<feature type="signal peptide" evidence="1">
    <location>
        <begin position="1"/>
        <end position="18"/>
    </location>
</feature>
<sequence length="1531" mass="162339">MKKFLLILTVAFSFPVFAQSITVNTNSYSVPQLVNNVLINSPCVEANNITWSTGTNFGSTNGIGYFQNTNPNFPMQAGVILSTGDALHSVGPNTSMLNDGAANWPGDPSLETTLAQAGISMNSTNATVLEFDFTPISPQFNFDFVFASEEYGNFQCQFSDAFAFLLTNMNTGVTTNLAVVPSTNLPISVVTIRDFLYNSSCPSANAQYFGSFNGGSAAAGSATNFNGQTVLMNASSTLTPNTPYHIKLVIADRTDAESDSAIFIASDSFNIGQQVLGLDLTVANHTAICFGQTYVLSSGLNPAEYTFSWKRNNLMIPGATGPSINVIQPGTYSVTYAPITNSCQATTDSINIEFYPEFTTPNPTTLYKCDTGAASYSYNLALNTPIVTAGLPSGTTVAYFASEANANNNASPLPSNYSSPGNQTVYVRINNPATGCFTVKPFQLSVTNGPTITQPQNITTCERSLTQHFATINLNNQTAGILNGQSPALNLVTYHATQADANSGANPYGVNTTATNGQVIYVRVQNVSDTNCFVTTSFTVTVLPLPEVDVLEDVIVCENYVLPALTNGNYFTAPGGTGDPLFAGDVITETQTIYIFNQPGGPPNCSSASNFKVTIVDPLTMSPGDGTYCGSYTVGTPEYGAFFTQPGGQGSPIPAGTQITSSQTLYYYFITEVAPFCVIDTDFDVTIVNNVNVGTFDNVFNCTSYTLPTLAVGNYYTQPGGQGATVAAGTVVTATTTYYVFAQTGTAEFSCTSEDSFTVFIGMDVPSDVNQCAGYPLPALPIGNYYTGPGGTGTLLPAGTVIATPQTVYIYVAGGTDCDPDRHFNLNISQPPIDSVPNQSVCGGFVLPALTNGEYFTGSGGTGDQLSAGDLITTTQTIYIYKQLNASCSNQNSFTVTINPAPPIDSRSNIDVCNSYTLTPLGVGNYYTGPGGTGTMLPAGTVITETQVLYIYAQSTQAPFCTAENSFEISIFSIEADSPAPVTACDSYVLQPLTVGNYFKNSGGPTNNAEGDALFAGNVITASTTLYIYTESGERINCIDENQFQITINNSPQLASIANQFVCNSYELPVLAQGDYYTGPNKTGTQLHAGDILTTSQTVYVYAETGTTPNCTDEVSFNLTIFNVDELPAVTTCESYTLPALTIGSYYTGPGGTGNHLNAGAHITQTATIYVYAHSPFNPSCTDESSFVVTIVPEPVANAVPAATATTCDEDGTNDGLTAFDLSALTATVLGSQTGSEFSVTYHESMSDATSALNPVTSTSLPNVFVRVVNSLAPNCFDVRAIALHVNKLPEPTPQGGIICFDSETQTLLNPFVIHSGLSASTHTFQWLNEAGDVVGTSSNYTAVLPGDYTVIAVSNATGCISMPVTVTVQGSEPAVVTYQTSPDFSDNMSITITAVGTGDYEYQLDEGAWQDSNVFENVTSGTHIVTVRDKNGCGTAQTTALVVNYPHFFTPNGDGANDTWNIKDLKAQLNSKISIFDRYGKLLTQITPNGQGWDGTYNGKVMPSTDYWFTVNYTEGGKDKEFRAHFSMKR</sequence>
<proteinExistence type="predicted"/>
<dbReference type="NCBIfam" id="TIGR04131">
    <property type="entry name" value="Bac_Flav_CTERM"/>
    <property type="match status" value="1"/>
</dbReference>
<accession>A0A7Y9C724</accession>
<feature type="chain" id="PRO_5030889092" evidence="1">
    <location>
        <begin position="19"/>
        <end position="1531"/>
    </location>
</feature>
<gene>
    <name evidence="2" type="ORF">HZF10_08640</name>
</gene>
<dbReference type="RefSeq" id="WP_176005793.1">
    <property type="nucleotide sequence ID" value="NZ_JABWMI010000010.1"/>
</dbReference>
<evidence type="ECO:0000256" key="1">
    <source>
        <dbReference type="SAM" id="SignalP"/>
    </source>
</evidence>
<dbReference type="NCBIfam" id="NF038133">
    <property type="entry name" value="choice_anch_L"/>
    <property type="match status" value="1"/>
</dbReference>
<organism evidence="2 3">
    <name type="scientific">Flavobacterium agri</name>
    <dbReference type="NCBI Taxonomy" id="2743471"/>
    <lineage>
        <taxon>Bacteria</taxon>
        <taxon>Pseudomonadati</taxon>
        <taxon>Bacteroidota</taxon>
        <taxon>Flavobacteriia</taxon>
        <taxon>Flavobacteriales</taxon>
        <taxon>Flavobacteriaceae</taxon>
        <taxon>Flavobacterium</taxon>
    </lineage>
</organism>
<name>A0A7Y9C724_9FLAO</name>
<reference evidence="2 3" key="1">
    <citation type="submission" date="2020-07" db="EMBL/GenBank/DDBJ databases">
        <authorList>
            <person name="Sun Q."/>
        </authorList>
    </citation>
    <scope>NUCLEOTIDE SEQUENCE [LARGE SCALE GENOMIC DNA]</scope>
    <source>
        <strain evidence="2 3">MAH-1</strain>
    </source>
</reference>
<comment type="caution">
    <text evidence="2">The sequence shown here is derived from an EMBL/GenBank/DDBJ whole genome shotgun (WGS) entry which is preliminary data.</text>
</comment>
<dbReference type="InterPro" id="IPR049804">
    <property type="entry name" value="Choice_anch_L"/>
</dbReference>
<keyword evidence="1" id="KW-0732">Signal</keyword>
<dbReference type="Pfam" id="PF13585">
    <property type="entry name" value="CHU_C"/>
    <property type="match status" value="1"/>
</dbReference>
<protein>
    <submittedName>
        <fullName evidence="2">T9SS type B sorting domain-containing protein</fullName>
    </submittedName>
</protein>
<evidence type="ECO:0000313" key="2">
    <source>
        <dbReference type="EMBL" id="NYA70983.1"/>
    </source>
</evidence>
<keyword evidence="3" id="KW-1185">Reference proteome</keyword>
<dbReference type="InterPro" id="IPR026341">
    <property type="entry name" value="T9SS_type_B"/>
</dbReference>
<evidence type="ECO:0000313" key="3">
    <source>
        <dbReference type="Proteomes" id="UP000535020"/>
    </source>
</evidence>
<dbReference type="Proteomes" id="UP000535020">
    <property type="component" value="Unassembled WGS sequence"/>
</dbReference>
<dbReference type="EMBL" id="JACBJI010000003">
    <property type="protein sequence ID" value="NYA70983.1"/>
    <property type="molecule type" value="Genomic_DNA"/>
</dbReference>